<evidence type="ECO:0000313" key="4">
    <source>
        <dbReference type="EMBL" id="EDV26075.1"/>
    </source>
</evidence>
<dbReference type="GO" id="GO:2000812">
    <property type="term" value="P:regulation of barbed-end actin filament capping"/>
    <property type="evidence" value="ECO:0000318"/>
    <property type="project" value="GO_Central"/>
</dbReference>
<evidence type="ECO:0000256" key="3">
    <source>
        <dbReference type="PROSITE-ProRule" id="PRU00023"/>
    </source>
</evidence>
<dbReference type="PROSITE" id="PS50297">
    <property type="entry name" value="ANK_REP_REGION"/>
    <property type="match status" value="2"/>
</dbReference>
<dbReference type="OrthoDB" id="10057496at2759"/>
<proteinExistence type="predicted"/>
<dbReference type="AlphaFoldDB" id="B3RVX3"/>
<evidence type="ECO:0000256" key="2">
    <source>
        <dbReference type="ARBA" id="ARBA00023043"/>
    </source>
</evidence>
<dbReference type="Pfam" id="PF12796">
    <property type="entry name" value="Ank_2"/>
    <property type="match status" value="2"/>
</dbReference>
<organism evidence="4 5">
    <name type="scientific">Trichoplax adhaerens</name>
    <name type="common">Trichoplax reptans</name>
    <dbReference type="NCBI Taxonomy" id="10228"/>
    <lineage>
        <taxon>Eukaryota</taxon>
        <taxon>Metazoa</taxon>
        <taxon>Placozoa</taxon>
        <taxon>Uniplacotomia</taxon>
        <taxon>Trichoplacea</taxon>
        <taxon>Trichoplacidae</taxon>
        <taxon>Trichoplax</taxon>
    </lineage>
</organism>
<dbReference type="SUPFAM" id="SSF48403">
    <property type="entry name" value="Ankyrin repeat"/>
    <property type="match status" value="1"/>
</dbReference>
<sequence>MFKSVKELIARDIKNVEEASHRQLLEDARKGSHLGVKALLKVCSDLSPEDDQGNTPFLLACANGHAKIMETLLNCSSGKYSKAIDVCGQNRDGDTALHLAAYSDHMNIIKILLKQPAVLKDINTVNKDGNTALHLAAIQGHHHVINALLRVPNINATKVNKDYKTPAQLAKSNGHKSLAKDMKKFASEDDKCILM</sequence>
<dbReference type="eggNOG" id="KOG0504">
    <property type="taxonomic scope" value="Eukaryota"/>
</dbReference>
<feature type="repeat" description="ANK" evidence="3">
    <location>
        <begin position="128"/>
        <end position="150"/>
    </location>
</feature>
<dbReference type="CTD" id="6753321"/>
<dbReference type="GeneID" id="6753321"/>
<evidence type="ECO:0000313" key="5">
    <source>
        <dbReference type="Proteomes" id="UP000009022"/>
    </source>
</evidence>
<keyword evidence="1" id="KW-0677">Repeat</keyword>
<dbReference type="GO" id="GO:0005634">
    <property type="term" value="C:nucleus"/>
    <property type="evidence" value="ECO:0000318"/>
    <property type="project" value="GO_Central"/>
</dbReference>
<keyword evidence="5" id="KW-1185">Reference proteome</keyword>
<dbReference type="HOGENOM" id="CLU_1398021_0_0_1"/>
<name>B3RVX3_TRIAD</name>
<keyword evidence="2 3" id="KW-0040">ANK repeat</keyword>
<dbReference type="InParanoid" id="B3RVX3"/>
<dbReference type="PROSITE" id="PS50088">
    <property type="entry name" value="ANK_REPEAT"/>
    <property type="match status" value="2"/>
</dbReference>
<feature type="repeat" description="ANK" evidence="3">
    <location>
        <begin position="92"/>
        <end position="124"/>
    </location>
</feature>
<dbReference type="PANTHER" id="PTHR24171">
    <property type="entry name" value="ANKYRIN REPEAT DOMAIN-CONTAINING PROTEIN 39-RELATED"/>
    <property type="match status" value="1"/>
</dbReference>
<gene>
    <name evidence="4" type="ORF">TRIADDRAFT_55808</name>
</gene>
<dbReference type="GO" id="GO:0005737">
    <property type="term" value="C:cytoplasm"/>
    <property type="evidence" value="ECO:0000318"/>
    <property type="project" value="GO_Central"/>
</dbReference>
<protein>
    <submittedName>
        <fullName evidence="4">Uncharacterized protein</fullName>
    </submittedName>
</protein>
<dbReference type="STRING" id="10228.B3RVX3"/>
<dbReference type="InterPro" id="IPR036770">
    <property type="entry name" value="Ankyrin_rpt-contain_sf"/>
</dbReference>
<dbReference type="EMBL" id="DS985244">
    <property type="protein sequence ID" value="EDV26075.1"/>
    <property type="molecule type" value="Genomic_DNA"/>
</dbReference>
<dbReference type="RefSeq" id="XP_002112108.1">
    <property type="nucleotide sequence ID" value="XM_002112072.1"/>
</dbReference>
<reference evidence="4 5" key="1">
    <citation type="journal article" date="2008" name="Nature">
        <title>The Trichoplax genome and the nature of placozoans.</title>
        <authorList>
            <person name="Srivastava M."/>
            <person name="Begovic E."/>
            <person name="Chapman J."/>
            <person name="Putnam N.H."/>
            <person name="Hellsten U."/>
            <person name="Kawashima T."/>
            <person name="Kuo A."/>
            <person name="Mitros T."/>
            <person name="Salamov A."/>
            <person name="Carpenter M.L."/>
            <person name="Signorovitch A.Y."/>
            <person name="Moreno M.A."/>
            <person name="Kamm K."/>
            <person name="Grimwood J."/>
            <person name="Schmutz J."/>
            <person name="Shapiro H."/>
            <person name="Grigoriev I.V."/>
            <person name="Buss L.W."/>
            <person name="Schierwater B."/>
            <person name="Dellaporta S.L."/>
            <person name="Rokhsar D.S."/>
        </authorList>
    </citation>
    <scope>NUCLEOTIDE SEQUENCE [LARGE SCALE GENOMIC DNA]</scope>
    <source>
        <strain evidence="4 5">Grell-BS-1999</strain>
    </source>
</reference>
<dbReference type="InterPro" id="IPR002110">
    <property type="entry name" value="Ankyrin_rpt"/>
</dbReference>
<accession>B3RVX3</accession>
<dbReference type="SMART" id="SM00248">
    <property type="entry name" value="ANK"/>
    <property type="match status" value="4"/>
</dbReference>
<dbReference type="KEGG" id="tad:TRIADDRAFT_55808"/>
<dbReference type="Proteomes" id="UP000009022">
    <property type="component" value="Unassembled WGS sequence"/>
</dbReference>
<dbReference type="PhylomeDB" id="B3RVX3"/>
<evidence type="ECO:0000256" key="1">
    <source>
        <dbReference type="ARBA" id="ARBA00022737"/>
    </source>
</evidence>
<dbReference type="Gene3D" id="1.25.40.20">
    <property type="entry name" value="Ankyrin repeat-containing domain"/>
    <property type="match status" value="2"/>
</dbReference>